<dbReference type="EMBL" id="CZBV01000014">
    <property type="protein sequence ID" value="CUQ92214.1"/>
    <property type="molecule type" value="Genomic_DNA"/>
</dbReference>
<name>A0A174ZY62_9FIRM</name>
<dbReference type="AlphaFoldDB" id="A0A174ZY62"/>
<accession>A0A174ZY62</accession>
<evidence type="ECO:0000313" key="2">
    <source>
        <dbReference type="Proteomes" id="UP000095780"/>
    </source>
</evidence>
<sequence length="71" mass="7697">MRSREIASFTIENAQGRVSVAVGDTVTIHTLNGGGMGGCTIVKLTNRSIHYTQDEGKHVKTIAYDNIFSID</sequence>
<gene>
    <name evidence="1" type="ORF">ERS852492_03055</name>
</gene>
<organism evidence="1 2">
    <name type="scientific">Lachnospira eligens</name>
    <dbReference type="NCBI Taxonomy" id="39485"/>
    <lineage>
        <taxon>Bacteria</taxon>
        <taxon>Bacillati</taxon>
        <taxon>Bacillota</taxon>
        <taxon>Clostridia</taxon>
        <taxon>Lachnospirales</taxon>
        <taxon>Lachnospiraceae</taxon>
        <taxon>Lachnospira</taxon>
    </lineage>
</organism>
<protein>
    <submittedName>
        <fullName evidence="1">Uncharacterized protein</fullName>
    </submittedName>
</protein>
<proteinExistence type="predicted"/>
<dbReference type="Proteomes" id="UP000095780">
    <property type="component" value="Unassembled WGS sequence"/>
</dbReference>
<dbReference type="RefSeq" id="WP_055288195.1">
    <property type="nucleotide sequence ID" value="NZ_CABIXW010000014.1"/>
</dbReference>
<reference evidence="1 2" key="1">
    <citation type="submission" date="2015-09" db="EMBL/GenBank/DDBJ databases">
        <authorList>
            <consortium name="Pathogen Informatics"/>
        </authorList>
    </citation>
    <scope>NUCLEOTIDE SEQUENCE [LARGE SCALE GENOMIC DNA]</scope>
    <source>
        <strain evidence="1 2">2789STDY5834878</strain>
    </source>
</reference>
<evidence type="ECO:0000313" key="1">
    <source>
        <dbReference type="EMBL" id="CUQ92214.1"/>
    </source>
</evidence>